<dbReference type="AlphaFoldDB" id="A0AA40ALQ3"/>
<keyword evidence="2 6" id="KW-0853">WD repeat</keyword>
<feature type="compositionally biased region" description="Low complexity" evidence="7">
    <location>
        <begin position="399"/>
        <end position="413"/>
    </location>
</feature>
<comment type="caution">
    <text evidence="8">The sequence shown here is derived from an EMBL/GenBank/DDBJ whole genome shotgun (WGS) entry which is preliminary data.</text>
</comment>
<reference evidence="8" key="1">
    <citation type="submission" date="2023-06" db="EMBL/GenBank/DDBJ databases">
        <title>Genome-scale phylogeny and comparative genomics of the fungal order Sordariales.</title>
        <authorList>
            <consortium name="Lawrence Berkeley National Laboratory"/>
            <person name="Hensen N."/>
            <person name="Bonometti L."/>
            <person name="Westerberg I."/>
            <person name="Brannstrom I.O."/>
            <person name="Guillou S."/>
            <person name="Cros-Aarteil S."/>
            <person name="Calhoun S."/>
            <person name="Haridas S."/>
            <person name="Kuo A."/>
            <person name="Mondo S."/>
            <person name="Pangilinan J."/>
            <person name="Riley R."/>
            <person name="LaButti K."/>
            <person name="Andreopoulos B."/>
            <person name="Lipzen A."/>
            <person name="Chen C."/>
            <person name="Yanf M."/>
            <person name="Daum C."/>
            <person name="Ng V."/>
            <person name="Clum A."/>
            <person name="Steindorff A."/>
            <person name="Ohm R."/>
            <person name="Martin F."/>
            <person name="Silar P."/>
            <person name="Natvig D."/>
            <person name="Lalanne C."/>
            <person name="Gautier V."/>
            <person name="Ament-velasquez S.L."/>
            <person name="Kruys A."/>
            <person name="Hutchinson M.I."/>
            <person name="Powell A.J."/>
            <person name="Barry K."/>
            <person name="Miller A.N."/>
            <person name="Grigoriev I.V."/>
            <person name="Debuchy R."/>
            <person name="Gladieux P."/>
            <person name="Thoren M.H."/>
            <person name="Johannesson H."/>
        </authorList>
    </citation>
    <scope>NUCLEOTIDE SEQUENCE</scope>
    <source>
        <strain evidence="8">SMH2392-1A</strain>
    </source>
</reference>
<feature type="region of interest" description="Disordered" evidence="7">
    <location>
        <begin position="387"/>
        <end position="427"/>
    </location>
</feature>
<evidence type="ECO:0000313" key="8">
    <source>
        <dbReference type="EMBL" id="KAK0718166.1"/>
    </source>
</evidence>
<evidence type="ECO:0000256" key="1">
    <source>
        <dbReference type="ARBA" id="ARBA00008075"/>
    </source>
</evidence>
<evidence type="ECO:0000256" key="3">
    <source>
        <dbReference type="ARBA" id="ARBA00022737"/>
    </source>
</evidence>
<evidence type="ECO:0000256" key="7">
    <source>
        <dbReference type="SAM" id="MobiDB-lite"/>
    </source>
</evidence>
<dbReference type="PANTHER" id="PTHR10253">
    <property type="entry name" value="POLYCOMB PROTEIN"/>
    <property type="match status" value="1"/>
</dbReference>
<comment type="similarity">
    <text evidence="1">Belongs to the WD repeat ESC family.</text>
</comment>
<feature type="region of interest" description="Disordered" evidence="7">
    <location>
        <begin position="274"/>
        <end position="298"/>
    </location>
</feature>
<protein>
    <submittedName>
        <fullName evidence="8">WD40-repeat-containing domain protein</fullName>
    </submittedName>
</protein>
<feature type="repeat" description="WD" evidence="6">
    <location>
        <begin position="180"/>
        <end position="221"/>
    </location>
</feature>
<evidence type="ECO:0000256" key="5">
    <source>
        <dbReference type="ARBA" id="ARBA00023163"/>
    </source>
</evidence>
<dbReference type="SMART" id="SM00320">
    <property type="entry name" value="WD40"/>
    <property type="match status" value="4"/>
</dbReference>
<dbReference type="Proteomes" id="UP001172101">
    <property type="component" value="Unassembled WGS sequence"/>
</dbReference>
<dbReference type="EMBL" id="JAUIRO010000004">
    <property type="protein sequence ID" value="KAK0718166.1"/>
    <property type="molecule type" value="Genomic_DNA"/>
</dbReference>
<dbReference type="RefSeq" id="XP_060296959.1">
    <property type="nucleotide sequence ID" value="XM_060446639.1"/>
</dbReference>
<dbReference type="PROSITE" id="PS50294">
    <property type="entry name" value="WD_REPEATS_REGION"/>
    <property type="match status" value="2"/>
</dbReference>
<sequence>MSNEWELPRLRASFILQVCCQRKKKHHRGGQDCGIFFDIKFYPYNPAGASPIFGAVSKKHVVICRLPPASDKDPVNCEILLIIRDGDEDGSNHACCWSRDPETGHPWILVAGDDARIKVYDVKEGTLIKTLVGHGDGINDLATSPMNPLIIASAADDTTIRIWSLASAHAQQPCVCLLGGEGHVWDLLSVNFHDSGRYVLSSGHDQVINLWTVPETSNEHVEVPAVVHYPHFSTSEVHNNLVDCVAFYGDLILSRACHEDSIVLWRIEGFSSDDPPPTAAQAPTTYDPSKKTRSAFGSTLSPAQPAHFTRLMTFHTAECKTQFFLRFRMFHAPGRHPVLAFCNAKAKTMFWDLARFTAYNEFMEGLKARQRSKTAAALPPVEKPAWLPAKKAPAKKPDTATTTLRHAAAAAETESPSPDPENLTSLGGFTQKTLNEWTEMYDTTNSHGLIKPHKTGSVDGGLFVGRQVGWSPEGDYCIVVGAGNRVLIFQRWGKDQKASTPGV</sequence>
<dbReference type="Gene3D" id="2.130.10.10">
    <property type="entry name" value="YVTN repeat-like/Quinoprotein amine dehydrogenase"/>
    <property type="match status" value="1"/>
</dbReference>
<evidence type="ECO:0000256" key="6">
    <source>
        <dbReference type="PROSITE-ProRule" id="PRU00221"/>
    </source>
</evidence>
<evidence type="ECO:0000256" key="2">
    <source>
        <dbReference type="ARBA" id="ARBA00022574"/>
    </source>
</evidence>
<dbReference type="InterPro" id="IPR001680">
    <property type="entry name" value="WD40_rpt"/>
</dbReference>
<dbReference type="InterPro" id="IPR015943">
    <property type="entry name" value="WD40/YVTN_repeat-like_dom_sf"/>
</dbReference>
<proteinExistence type="inferred from homology"/>
<evidence type="ECO:0000313" key="9">
    <source>
        <dbReference type="Proteomes" id="UP001172101"/>
    </source>
</evidence>
<organism evidence="8 9">
    <name type="scientific">Lasiosphaeria miniovina</name>
    <dbReference type="NCBI Taxonomy" id="1954250"/>
    <lineage>
        <taxon>Eukaryota</taxon>
        <taxon>Fungi</taxon>
        <taxon>Dikarya</taxon>
        <taxon>Ascomycota</taxon>
        <taxon>Pezizomycotina</taxon>
        <taxon>Sordariomycetes</taxon>
        <taxon>Sordariomycetidae</taxon>
        <taxon>Sordariales</taxon>
        <taxon>Lasiosphaeriaceae</taxon>
        <taxon>Lasiosphaeria</taxon>
    </lineage>
</organism>
<keyword evidence="5" id="KW-0804">Transcription</keyword>
<name>A0AA40ALQ3_9PEZI</name>
<dbReference type="InterPro" id="IPR036322">
    <property type="entry name" value="WD40_repeat_dom_sf"/>
</dbReference>
<dbReference type="GeneID" id="85329909"/>
<dbReference type="PROSITE" id="PS50082">
    <property type="entry name" value="WD_REPEATS_2"/>
    <property type="match status" value="2"/>
</dbReference>
<keyword evidence="9" id="KW-1185">Reference proteome</keyword>
<dbReference type="Pfam" id="PF00400">
    <property type="entry name" value="WD40"/>
    <property type="match status" value="2"/>
</dbReference>
<accession>A0AA40ALQ3</accession>
<gene>
    <name evidence="8" type="ORF">B0T26DRAFT_777722</name>
</gene>
<keyword evidence="3" id="KW-0677">Repeat</keyword>
<evidence type="ECO:0000256" key="4">
    <source>
        <dbReference type="ARBA" id="ARBA00023015"/>
    </source>
</evidence>
<dbReference type="InterPro" id="IPR051243">
    <property type="entry name" value="PcG_WD-repeat"/>
</dbReference>
<dbReference type="SUPFAM" id="SSF50978">
    <property type="entry name" value="WD40 repeat-like"/>
    <property type="match status" value="1"/>
</dbReference>
<feature type="repeat" description="WD" evidence="6">
    <location>
        <begin position="131"/>
        <end position="173"/>
    </location>
</feature>
<keyword evidence="4" id="KW-0805">Transcription regulation</keyword>